<accession>A0A6P8ZSW3</accession>
<dbReference type="RefSeq" id="XP_034248338.1">
    <property type="nucleotide sequence ID" value="XM_034392447.1"/>
</dbReference>
<dbReference type="InParanoid" id="A0A6P8ZSW3"/>
<dbReference type="OrthoDB" id="6435470at2759"/>
<protein>
    <submittedName>
        <fullName evidence="2">Ras GTPase-activating protein raskol-like</fullName>
    </submittedName>
</protein>
<proteinExistence type="predicted"/>
<name>A0A6P8ZSW3_THRPL</name>
<reference evidence="2" key="1">
    <citation type="submission" date="2025-08" db="UniProtKB">
        <authorList>
            <consortium name="RefSeq"/>
        </authorList>
    </citation>
    <scope>IDENTIFICATION</scope>
    <source>
        <tissue evidence="2">Total insect</tissue>
    </source>
</reference>
<gene>
    <name evidence="2" type="primary">LOC117649561</name>
</gene>
<evidence type="ECO:0000313" key="1">
    <source>
        <dbReference type="Proteomes" id="UP000515158"/>
    </source>
</evidence>
<organism evidence="2">
    <name type="scientific">Thrips palmi</name>
    <name type="common">Melon thrips</name>
    <dbReference type="NCBI Taxonomy" id="161013"/>
    <lineage>
        <taxon>Eukaryota</taxon>
        <taxon>Metazoa</taxon>
        <taxon>Ecdysozoa</taxon>
        <taxon>Arthropoda</taxon>
        <taxon>Hexapoda</taxon>
        <taxon>Insecta</taxon>
        <taxon>Pterygota</taxon>
        <taxon>Neoptera</taxon>
        <taxon>Paraneoptera</taxon>
        <taxon>Thysanoptera</taxon>
        <taxon>Terebrantia</taxon>
        <taxon>Thripoidea</taxon>
        <taxon>Thripidae</taxon>
        <taxon>Thrips</taxon>
    </lineage>
</organism>
<keyword evidence="1" id="KW-1185">Reference proteome</keyword>
<dbReference type="AlphaFoldDB" id="A0A6P8ZSW3"/>
<dbReference type="KEGG" id="tpal:117649561"/>
<sequence>MATAAALSRESRKNKLLLEYPCRVEGWLNVCECQLQTGPRPARAVREGGVGAWEPHFCVLLQDEQTLTAYRSEELAVLPWTPVGRREKFVGRLSVCLNSKFL</sequence>
<evidence type="ECO:0000313" key="2">
    <source>
        <dbReference type="RefSeq" id="XP_034248338.1"/>
    </source>
</evidence>
<dbReference type="GeneID" id="117649561"/>
<dbReference type="Proteomes" id="UP000515158">
    <property type="component" value="Unplaced"/>
</dbReference>